<feature type="region of interest" description="Disordered" evidence="1">
    <location>
        <begin position="66"/>
        <end position="212"/>
    </location>
</feature>
<comment type="caution">
    <text evidence="3">The sequence shown here is derived from an EMBL/GenBank/DDBJ whole genome shotgun (WGS) entry which is preliminary data.</text>
</comment>
<feature type="region of interest" description="Disordered" evidence="1">
    <location>
        <begin position="622"/>
        <end position="651"/>
    </location>
</feature>
<feature type="compositionally biased region" description="Polar residues" evidence="1">
    <location>
        <begin position="622"/>
        <end position="636"/>
    </location>
</feature>
<evidence type="ECO:0000313" key="4">
    <source>
        <dbReference type="Proteomes" id="UP001629113"/>
    </source>
</evidence>
<feature type="compositionally biased region" description="Polar residues" evidence="1">
    <location>
        <begin position="142"/>
        <end position="152"/>
    </location>
</feature>
<proteinExistence type="predicted"/>
<feature type="region of interest" description="Disordered" evidence="1">
    <location>
        <begin position="254"/>
        <end position="456"/>
    </location>
</feature>
<evidence type="ECO:0000313" key="3">
    <source>
        <dbReference type="EMBL" id="KAL3419457.1"/>
    </source>
</evidence>
<evidence type="ECO:0000256" key="1">
    <source>
        <dbReference type="SAM" id="MobiDB-lite"/>
    </source>
</evidence>
<feature type="compositionally biased region" description="Low complexity" evidence="1">
    <location>
        <begin position="24"/>
        <end position="34"/>
    </location>
</feature>
<feature type="compositionally biased region" description="Polar residues" evidence="1">
    <location>
        <begin position="1"/>
        <end position="14"/>
    </location>
</feature>
<feature type="compositionally biased region" description="Low complexity" evidence="1">
    <location>
        <begin position="363"/>
        <end position="373"/>
    </location>
</feature>
<dbReference type="PROSITE" id="PS50108">
    <property type="entry name" value="CRIB"/>
    <property type="match status" value="1"/>
</dbReference>
<feature type="domain" description="CRIB" evidence="2">
    <location>
        <begin position="194"/>
        <end position="207"/>
    </location>
</feature>
<feature type="compositionally biased region" description="Polar residues" evidence="1">
    <location>
        <begin position="415"/>
        <end position="428"/>
    </location>
</feature>
<feature type="compositionally biased region" description="Low complexity" evidence="1">
    <location>
        <begin position="642"/>
        <end position="651"/>
    </location>
</feature>
<gene>
    <name evidence="3" type="ORF">PVAG01_09679</name>
</gene>
<feature type="compositionally biased region" description="Low complexity" evidence="1">
    <location>
        <begin position="73"/>
        <end position="112"/>
    </location>
</feature>
<sequence>MFGFNKTVNGPSTHPHNRNWSRDSSISPHASPPAHLDPTAENFEAAIDGPPSPERIRAYTEQMKRSSIFGNNSRTHTFSSTTSSFRSGDSSSTSVENLSLSRKSSVRSNSSSMFPSEKSETGPRLGKTIFSRTARKLRRESNLTGTTQSMNSLGLGGSREDESTRERGFGKSSGVRPGTSGSSVSPKSRRPVQISGPSNFQHVTHTRQEHLPNLARTSRMELASEFTAIRASQAPTNGELKGIRAQDLHFENFSSETIHEEDTRTRSQRQAGDLRIFANPPQPSRARSHDMLRSAPPRPPRSPLYQPDLPARTSSRTASTFIDKYGPLPAPPLERPQTSGGFRRPAPLNLRSPLAPQAKEQQQEYFSEQSQTSHAVTTPNDEAWPLTGSSSDGFGILSNVPEEEETMAAKRQSRHSVTSGELRLSQSVPALRLLSRDQSNERPGTGMSTTSGKAFGNVIPEATPSPLSPGFRLNHDSWEDDIDYCYEHEAEANCDYQWDRCSFDLPRPLETSTNSTPEIEYRLQDSERTYHGRFRPSLLVPSAYDIPALSPMSHTSMTESDPRTPNGFLRPAHLRTSSYASSFKESHGFHLSPSLLIPSDFGAQMEQERVYDELDQNDYSSSATIFPRDSYSQQPASPIDETTSSAASFRSSAFSRGSARSSSSTRMSANPHASQESILLLNAGCVSQAHRSIGSASSLPDLIPSGPRRQASEISLTVGGMTFTASTTAERDEAAAPGPEIQVSRRKNSLVTEPAAARKSSVVHSILPVKEDGLSPVTEAFVAETRAEQQQAHGRKVSAPVVTASVKEFKGRARAATHSHGHVKTKSRGSYMLFPSTAA</sequence>
<feature type="compositionally biased region" description="Basic and acidic residues" evidence="1">
    <location>
        <begin position="158"/>
        <end position="169"/>
    </location>
</feature>
<feature type="region of interest" description="Disordered" evidence="1">
    <location>
        <begin position="728"/>
        <end position="749"/>
    </location>
</feature>
<protein>
    <recommendedName>
        <fullName evidence="2">CRIB domain-containing protein</fullName>
    </recommendedName>
</protein>
<name>A0ABR4P878_9HELO</name>
<dbReference type="InterPro" id="IPR000095">
    <property type="entry name" value="CRIB_dom"/>
</dbReference>
<dbReference type="EMBL" id="JBFCZG010000008">
    <property type="protein sequence ID" value="KAL3419457.1"/>
    <property type="molecule type" value="Genomic_DNA"/>
</dbReference>
<evidence type="ECO:0000259" key="2">
    <source>
        <dbReference type="PROSITE" id="PS50108"/>
    </source>
</evidence>
<organism evidence="3 4">
    <name type="scientific">Phlyctema vagabunda</name>
    <dbReference type="NCBI Taxonomy" id="108571"/>
    <lineage>
        <taxon>Eukaryota</taxon>
        <taxon>Fungi</taxon>
        <taxon>Dikarya</taxon>
        <taxon>Ascomycota</taxon>
        <taxon>Pezizomycotina</taxon>
        <taxon>Leotiomycetes</taxon>
        <taxon>Helotiales</taxon>
        <taxon>Dermateaceae</taxon>
        <taxon>Phlyctema</taxon>
    </lineage>
</organism>
<feature type="region of interest" description="Disordered" evidence="1">
    <location>
        <begin position="1"/>
        <end position="37"/>
    </location>
</feature>
<keyword evidence="4" id="KW-1185">Reference proteome</keyword>
<reference evidence="3 4" key="1">
    <citation type="submission" date="2024-06" db="EMBL/GenBank/DDBJ databases">
        <title>Complete genome of Phlyctema vagabunda strain 19-DSS-EL-015.</title>
        <authorList>
            <person name="Fiorenzani C."/>
        </authorList>
    </citation>
    <scope>NUCLEOTIDE SEQUENCE [LARGE SCALE GENOMIC DNA]</scope>
    <source>
        <strain evidence="3 4">19-DSS-EL-015</strain>
    </source>
</reference>
<accession>A0ABR4P878</accession>
<dbReference type="Proteomes" id="UP001629113">
    <property type="component" value="Unassembled WGS sequence"/>
</dbReference>